<proteinExistence type="predicted"/>
<name>A0A497EY28_9CREN</name>
<dbReference type="PANTHER" id="PTHR42252:SF1">
    <property type="entry name" value="DUF434 DOMAIN-CONTAINING PROTEIN"/>
    <property type="match status" value="1"/>
</dbReference>
<comment type="caution">
    <text evidence="3">The sequence shown here is derived from an EMBL/GenBank/DDBJ whole genome shotgun (WGS) entry which is preliminary data.</text>
</comment>
<protein>
    <submittedName>
        <fullName evidence="3">DUF434 domain-containing protein</fullName>
    </submittedName>
</protein>
<accession>A0A497EY28</accession>
<evidence type="ECO:0000313" key="6">
    <source>
        <dbReference type="Proteomes" id="UP000269499"/>
    </source>
</evidence>
<dbReference type="PANTHER" id="PTHR42252">
    <property type="entry name" value="DUF5616 DOMAIN-CONTAINING PROTEIN"/>
    <property type="match status" value="1"/>
</dbReference>
<evidence type="ECO:0000259" key="2">
    <source>
        <dbReference type="Pfam" id="PF18481"/>
    </source>
</evidence>
<organism evidence="3 5">
    <name type="scientific">Thermoproteota archaeon</name>
    <dbReference type="NCBI Taxonomy" id="2056631"/>
    <lineage>
        <taxon>Archaea</taxon>
        <taxon>Thermoproteota</taxon>
    </lineage>
</organism>
<dbReference type="Pfam" id="PF04256">
    <property type="entry name" value="DUF434"/>
    <property type="match status" value="1"/>
</dbReference>
<dbReference type="Pfam" id="PF18481">
    <property type="entry name" value="DUF5616"/>
    <property type="match status" value="1"/>
</dbReference>
<dbReference type="EMBL" id="QMQZ01000022">
    <property type="protein sequence ID" value="RLE51942.1"/>
    <property type="molecule type" value="Genomic_DNA"/>
</dbReference>
<sequence length="219" mass="24842">MSKLKDAILDMRYLLSRGYKRELAANFVASRYSLSKEERAILYRAVYDENQAREHKRKIVKPEYVSGKVLSVDGFNVLITVESALRGKLLIECDDGFIRDVSAVFGKYRLSELTWKALDLILSFLSRYKPKSVLFFLDSPISRSGELASQIRRRLPHFNLTGDAKAVKQSDVAVLSSGEVVASSDCIIIQRANYVLDLAGQIVRNYTPHLILRISEDLH</sequence>
<feature type="domain" description="DUF434" evidence="1">
    <location>
        <begin position="3"/>
        <end position="58"/>
    </location>
</feature>
<dbReference type="Proteomes" id="UP000269499">
    <property type="component" value="Unassembled WGS sequence"/>
</dbReference>
<feature type="domain" description="DUF5616" evidence="2">
    <location>
        <begin position="63"/>
        <end position="200"/>
    </location>
</feature>
<evidence type="ECO:0000313" key="4">
    <source>
        <dbReference type="EMBL" id="RLE55919.1"/>
    </source>
</evidence>
<gene>
    <name evidence="3" type="ORF">DRJ20_01125</name>
    <name evidence="4" type="ORF">DRJ26_00270</name>
</gene>
<dbReference type="AlphaFoldDB" id="A0A497EY28"/>
<evidence type="ECO:0000313" key="3">
    <source>
        <dbReference type="EMBL" id="RLE51942.1"/>
    </source>
</evidence>
<dbReference type="InterPro" id="IPR007368">
    <property type="entry name" value="DUF434"/>
</dbReference>
<evidence type="ECO:0000259" key="1">
    <source>
        <dbReference type="Pfam" id="PF04256"/>
    </source>
</evidence>
<dbReference type="Proteomes" id="UP000268446">
    <property type="component" value="Unassembled WGS sequence"/>
</dbReference>
<dbReference type="InterPro" id="IPR041652">
    <property type="entry name" value="DUF5616"/>
</dbReference>
<reference evidence="5 6" key="1">
    <citation type="submission" date="2018-06" db="EMBL/GenBank/DDBJ databases">
        <title>Extensive metabolic versatility and redundancy in microbially diverse, dynamic hydrothermal sediments.</title>
        <authorList>
            <person name="Dombrowski N."/>
            <person name="Teske A."/>
            <person name="Baker B.J."/>
        </authorList>
    </citation>
    <scope>NUCLEOTIDE SEQUENCE [LARGE SCALE GENOMIC DNA]</scope>
    <source>
        <strain evidence="4">B20_G2</strain>
        <strain evidence="3">B29_G17</strain>
    </source>
</reference>
<dbReference type="EMBL" id="QMRA01000002">
    <property type="protein sequence ID" value="RLE55919.1"/>
    <property type="molecule type" value="Genomic_DNA"/>
</dbReference>
<evidence type="ECO:0000313" key="5">
    <source>
        <dbReference type="Proteomes" id="UP000268446"/>
    </source>
</evidence>